<feature type="region of interest" description="Disordered" evidence="1">
    <location>
        <begin position="250"/>
        <end position="273"/>
    </location>
</feature>
<protein>
    <submittedName>
        <fullName evidence="2">Decapping enzyme complex component DCP1</fullName>
    </submittedName>
</protein>
<evidence type="ECO:0000313" key="3">
    <source>
        <dbReference type="Proteomes" id="UP000011976"/>
    </source>
</evidence>
<dbReference type="EMBL" id="DF196778">
    <property type="protein sequence ID" value="GAC74696.1"/>
    <property type="molecule type" value="Genomic_DNA"/>
</dbReference>
<dbReference type="AlphaFoldDB" id="M9LQE7"/>
<dbReference type="Proteomes" id="UP000011976">
    <property type="component" value="Unassembled WGS sequence"/>
</dbReference>
<organism evidence="2 3">
    <name type="scientific">Pseudozyma antarctica (strain T-34)</name>
    <name type="common">Yeast</name>
    <name type="synonym">Candida antarctica</name>
    <dbReference type="NCBI Taxonomy" id="1151754"/>
    <lineage>
        <taxon>Eukaryota</taxon>
        <taxon>Fungi</taxon>
        <taxon>Dikarya</taxon>
        <taxon>Basidiomycota</taxon>
        <taxon>Ustilaginomycotina</taxon>
        <taxon>Ustilaginomycetes</taxon>
        <taxon>Ustilaginales</taxon>
        <taxon>Ustilaginaceae</taxon>
        <taxon>Moesziomyces</taxon>
    </lineage>
</organism>
<accession>M9LQE7</accession>
<evidence type="ECO:0000256" key="1">
    <source>
        <dbReference type="SAM" id="MobiDB-lite"/>
    </source>
</evidence>
<proteinExistence type="predicted"/>
<evidence type="ECO:0000313" key="2">
    <source>
        <dbReference type="EMBL" id="GAC74696.1"/>
    </source>
</evidence>
<reference evidence="3" key="1">
    <citation type="journal article" date="2013" name="Genome Announc.">
        <title>Genome sequence of the basidiomycetous yeast Pseudozyma antarctica T-34, a producer of the glycolipid biosurfactants mannosylerythritol lipids.</title>
        <authorList>
            <person name="Morita T."/>
            <person name="Koike H."/>
            <person name="Koyama Y."/>
            <person name="Hagiwara H."/>
            <person name="Ito E."/>
            <person name="Fukuoka T."/>
            <person name="Imura T."/>
            <person name="Machida M."/>
            <person name="Kitamoto D."/>
        </authorList>
    </citation>
    <scope>NUCLEOTIDE SEQUENCE [LARGE SCALE GENOMIC DNA]</scope>
    <source>
        <strain evidence="3">T-34</strain>
    </source>
</reference>
<sequence length="313" mass="34732">MSVHNSTASWQVPPNSYKWSNSPDGLLWRPVSDRRVGPPVVELVSVEVVDHKESCGPSKLDDDVWIDLHASLWAVQAHTKRQDHNVVKYSEQVDEAVELYNLVALYQHGPDALINHPEKLADYFGELESESTQTRVQDFLEGSSHIKTSGFRGVCVNKQQLWKSKVAPIGRKNPSRHYTMSEKGSKIRAAIAHDLWKLKLISPALVVNFEHLRPCYQHWLPRLTNKTEVDFIEKAYNLFGGNSFDPDEEVTAATTSTSVAGPSDAPQAAESSHPLASSSKTLIDVSAGSPNNPISMSAARFGLDYVQFRNAAC</sequence>
<name>M9LQE7_PSEA3</name>
<feature type="compositionally biased region" description="Low complexity" evidence="1">
    <location>
        <begin position="251"/>
        <end position="260"/>
    </location>
</feature>
<gene>
    <name evidence="2" type="ORF">PANT_12d00096</name>
</gene>
<dbReference type="OrthoDB" id="10660177at2759"/>